<dbReference type="InterPro" id="IPR022796">
    <property type="entry name" value="Chloroa_b-bind"/>
</dbReference>
<keyword evidence="5 7" id="KW-0157">Chromophore</keyword>
<feature type="binding site" evidence="6">
    <location>
        <position position="83"/>
    </location>
    <ligand>
        <name>chlorophyll a</name>
        <dbReference type="ChEBI" id="CHEBI:58416"/>
        <label>1</label>
    </ligand>
</feature>
<proteinExistence type="inferred from homology"/>
<dbReference type="SUPFAM" id="SSF103511">
    <property type="entry name" value="Chlorophyll a-b binding protein"/>
    <property type="match status" value="1"/>
</dbReference>
<keyword evidence="3 7" id="KW-0602">Photosynthesis</keyword>
<dbReference type="AlphaFoldDB" id="A0A6T5YM67"/>
<feature type="binding site" evidence="6">
    <location>
        <position position="197"/>
    </location>
    <ligand>
        <name>chlorophyll a</name>
        <dbReference type="ChEBI" id="CHEBI:58416"/>
        <label>1</label>
    </ligand>
</feature>
<evidence type="ECO:0000256" key="2">
    <source>
        <dbReference type="ARBA" id="ARBA00022528"/>
    </source>
</evidence>
<dbReference type="Gene3D" id="1.10.3460.10">
    <property type="entry name" value="Chlorophyll a/b binding protein domain"/>
    <property type="match status" value="1"/>
</dbReference>
<feature type="binding site" description="axial binding residue" evidence="6">
    <location>
        <position position="119"/>
    </location>
    <ligand>
        <name>chlorophyll b</name>
        <dbReference type="ChEBI" id="CHEBI:61721"/>
        <label>1</label>
    </ligand>
    <ligandPart>
        <name>Mg</name>
        <dbReference type="ChEBI" id="CHEBI:25107"/>
    </ligandPart>
</feature>
<evidence type="ECO:0000313" key="8">
    <source>
        <dbReference type="EMBL" id="CAD8575420.1"/>
    </source>
</evidence>
<comment type="subcellular location">
    <subcellularLocation>
        <location evidence="7">Plastid</location>
        <location evidence="7">Chloroplast thylakoid membrane</location>
    </subcellularLocation>
</comment>
<organism evidence="8">
    <name type="scientific">Ostreococcus mediterraneus</name>
    <dbReference type="NCBI Taxonomy" id="1486918"/>
    <lineage>
        <taxon>Eukaryota</taxon>
        <taxon>Viridiplantae</taxon>
        <taxon>Chlorophyta</taxon>
        <taxon>Mamiellophyceae</taxon>
        <taxon>Mamiellales</taxon>
        <taxon>Bathycoccaceae</taxon>
        <taxon>Ostreococcus</taxon>
    </lineage>
</organism>
<keyword evidence="7" id="KW-0604">Photosystem II</keyword>
<dbReference type="GO" id="GO:0009523">
    <property type="term" value="C:photosystem II"/>
    <property type="evidence" value="ECO:0007669"/>
    <property type="project" value="UniProtKB-KW"/>
</dbReference>
<reference evidence="8" key="1">
    <citation type="submission" date="2021-01" db="EMBL/GenBank/DDBJ databases">
        <authorList>
            <person name="Corre E."/>
            <person name="Pelletier E."/>
            <person name="Niang G."/>
            <person name="Scheremetjew M."/>
            <person name="Finn R."/>
            <person name="Kale V."/>
            <person name="Holt S."/>
            <person name="Cochrane G."/>
            <person name="Meng A."/>
            <person name="Brown T."/>
            <person name="Cohen L."/>
        </authorList>
    </citation>
    <scope>NUCLEOTIDE SEQUENCE</scope>
    <source>
        <strain evidence="8">Clade-D-RCC2572</strain>
    </source>
</reference>
<keyword evidence="7" id="KW-0603">Photosystem I</keyword>
<dbReference type="GO" id="GO:0016168">
    <property type="term" value="F:chlorophyll binding"/>
    <property type="evidence" value="ECO:0007669"/>
    <property type="project" value="UniProtKB-KW"/>
</dbReference>
<evidence type="ECO:0000256" key="4">
    <source>
        <dbReference type="ARBA" id="ARBA00022640"/>
    </source>
</evidence>
<gene>
    <name evidence="8" type="ORF">OMED0929_LOCUS180</name>
</gene>
<sequence length="248" mass="26488">MLASRHAAIARPCATARRAPRASSARVVVARAGAERELWYPGAKAPKYLDGTMAGDYGFDPLRLGANPETLPYLQEAELMNARWAMAAVTGIAFTDAVGLPKWWEAGAADYGIDFNTLVGVQVVAMAVLEAARIRGFQRTGESGVLNSFPFDPAGLDAPDKRVKEIKNGRLAMLAFLHCVSSYAVTGLSPLEGLQAHMANPQAVNIFTSAVGGETVAFVAFCSMAPTFLLAQKTLGDGKEEEFNPIPW</sequence>
<feature type="binding site" evidence="6">
    <location>
        <position position="78"/>
    </location>
    <ligand>
        <name>chlorophyll a</name>
        <dbReference type="ChEBI" id="CHEBI:58416"/>
        <label>1</label>
    </ligand>
</feature>
<dbReference type="GO" id="GO:0009765">
    <property type="term" value="P:photosynthesis, light harvesting"/>
    <property type="evidence" value="ECO:0007669"/>
    <property type="project" value="InterPro"/>
</dbReference>
<feature type="binding site" evidence="6">
    <location>
        <position position="165"/>
    </location>
    <ligand>
        <name>chlorophyll a</name>
        <dbReference type="ChEBI" id="CHEBI:58416"/>
        <label>1</label>
    </ligand>
</feature>
<evidence type="ECO:0000256" key="7">
    <source>
        <dbReference type="RuleBase" id="RU363080"/>
    </source>
</evidence>
<evidence type="ECO:0000256" key="3">
    <source>
        <dbReference type="ARBA" id="ARBA00022531"/>
    </source>
</evidence>
<dbReference type="Pfam" id="PF00504">
    <property type="entry name" value="Chloroa_b-bind"/>
    <property type="match status" value="1"/>
</dbReference>
<evidence type="ECO:0000256" key="1">
    <source>
        <dbReference type="ARBA" id="ARBA00022494"/>
    </source>
</evidence>
<feature type="binding site" evidence="6">
    <location>
        <position position="168"/>
    </location>
    <ligand>
        <name>chlorophyll b</name>
        <dbReference type="ChEBI" id="CHEBI:61721"/>
        <label>4</label>
    </ligand>
</feature>
<dbReference type="EMBL" id="HBEW01000210">
    <property type="protein sequence ID" value="CAD8575420.1"/>
    <property type="molecule type" value="Transcribed_RNA"/>
</dbReference>
<dbReference type="GO" id="GO:0009535">
    <property type="term" value="C:chloroplast thylakoid membrane"/>
    <property type="evidence" value="ECO:0007669"/>
    <property type="project" value="UniProtKB-SubCell"/>
</dbReference>
<keyword evidence="2 7" id="KW-0150">Chloroplast</keyword>
<keyword evidence="7" id="KW-0793">Thylakoid</keyword>
<dbReference type="PANTHER" id="PTHR21649">
    <property type="entry name" value="CHLOROPHYLL A/B BINDING PROTEIN"/>
    <property type="match status" value="1"/>
</dbReference>
<dbReference type="GO" id="GO:0009522">
    <property type="term" value="C:photosystem I"/>
    <property type="evidence" value="ECO:0007669"/>
    <property type="project" value="UniProtKB-KW"/>
</dbReference>
<name>A0A6T5YM67_9CHLO</name>
<evidence type="ECO:0000256" key="5">
    <source>
        <dbReference type="ARBA" id="ARBA00022991"/>
    </source>
</evidence>
<feature type="binding site" evidence="6">
    <location>
        <position position="164"/>
    </location>
    <ligand>
        <name>chlorophyll a</name>
        <dbReference type="ChEBI" id="CHEBI:58416"/>
        <label>1</label>
    </ligand>
</feature>
<feature type="binding site" evidence="6">
    <location>
        <position position="170"/>
    </location>
    <ligand>
        <name>chlorophyll a</name>
        <dbReference type="ChEBI" id="CHEBI:58416"/>
        <label>1</label>
    </ligand>
</feature>
<comment type="function">
    <text evidence="7">The light-harvesting complex (LHC) functions as a light receptor, it captures and delivers excitation energy to photosystems with which it is closely associated.</text>
</comment>
<comment type="similarity">
    <text evidence="7">Belongs to the light-harvesting chlorophyll a/b-binding (LHC) protein family.</text>
</comment>
<evidence type="ECO:0000256" key="6">
    <source>
        <dbReference type="PIRSR" id="PIRSR601344-1"/>
    </source>
</evidence>
<keyword evidence="1 6" id="KW-0148">Chlorophyll</keyword>
<accession>A0A6T5YM67</accession>
<dbReference type="InterPro" id="IPR001344">
    <property type="entry name" value="Chloro_AB-bd_pln"/>
</dbReference>
<protein>
    <recommendedName>
        <fullName evidence="7">Chlorophyll a-b binding protein, chloroplastic</fullName>
    </recommendedName>
</protein>
<keyword evidence="4 7" id="KW-0934">Plastid</keyword>